<dbReference type="InterPro" id="IPR031321">
    <property type="entry name" value="UCP012641"/>
</dbReference>
<evidence type="ECO:0000313" key="2">
    <source>
        <dbReference type="EMBL" id="AWU96168.1"/>
    </source>
</evidence>
<dbReference type="Pfam" id="PF10005">
    <property type="entry name" value="Zn_ribbon_DZR_6"/>
    <property type="match status" value="1"/>
</dbReference>
<geneLocation type="plasmid" evidence="2 3">
    <name>unnamed7</name>
</geneLocation>
<dbReference type="Proteomes" id="UP000249605">
    <property type="component" value="Plasmid unnamed7"/>
</dbReference>
<dbReference type="EMBL" id="CP029831">
    <property type="protein sequence ID" value="AWU96168.1"/>
    <property type="molecule type" value="Genomic_DNA"/>
</dbReference>
<reference evidence="2 3" key="1">
    <citation type="submission" date="2018-06" db="EMBL/GenBank/DDBJ databases">
        <title>Complete genome sequencing of Azospirillum sp. M2T2B2.</title>
        <authorList>
            <person name="Heo J."/>
            <person name="Kim S.-J."/>
            <person name="Kwon S.-W."/>
            <person name="Anandham R."/>
        </authorList>
    </citation>
    <scope>NUCLEOTIDE SEQUENCE [LARGE SCALE GENOMIC DNA]</scope>
    <source>
        <strain evidence="2 3">M2T2B2</strain>
        <plasmid evidence="2 3">unnamed7</plasmid>
    </source>
</reference>
<dbReference type="RefSeq" id="WP_111068916.1">
    <property type="nucleotide sequence ID" value="NZ_CP029831.1"/>
</dbReference>
<evidence type="ECO:0000313" key="3">
    <source>
        <dbReference type="Proteomes" id="UP000249605"/>
    </source>
</evidence>
<dbReference type="PIRSF" id="PIRSF012641">
    <property type="entry name" value="UCP012641"/>
    <property type="match status" value="1"/>
</dbReference>
<evidence type="ECO:0000259" key="1">
    <source>
        <dbReference type="Pfam" id="PF10005"/>
    </source>
</evidence>
<gene>
    <name evidence="2" type="ORF">DM194_17825</name>
</gene>
<dbReference type="Pfam" id="PF15887">
    <property type="entry name" value="Peptidase_Mx"/>
    <property type="match status" value="1"/>
</dbReference>
<name>A0A2U9SE60_9PROT</name>
<dbReference type="Gene3D" id="3.40.390.70">
    <property type="match status" value="1"/>
</dbReference>
<accession>A0A2U9SE60</accession>
<dbReference type="KEGG" id="azm:DM194_17825"/>
<keyword evidence="2" id="KW-0614">Plasmid</keyword>
<feature type="domain" description="Zinc-ribbon" evidence="1">
    <location>
        <begin position="3"/>
        <end position="96"/>
    </location>
</feature>
<sequence>MKLFECQNCHQPLYFENTLCERCGYRLGYLPDLGTLSAIDPTDHDGVWSALATIEPLYKFCANAELDACNWMLPADSADTHCAACRHNRTIPDLSDTANLTLWRKLELAKHHLFYTLTNLKLPLQTRIENPEEGLAFDFLSDTVGPDGTVTPVLTGHANGLITINVAEADDAEREKRRTEMGEPYRTLLGHFRHEIGHYVWDRLVRDDLALLERFRALFGDEREDYGEALKRHYANGAPADWQANFVSAYATAHPWEDFAETWAHYLHIVDTLETARAFGLKIRPRITEGAELEAEVDFNPHRAKRIEDLIEPWLPLTYAVNSLNRSMGQPDLYPFILSATVIEKLGFMNEMVRGLEGR</sequence>
<organism evidence="2 3">
    <name type="scientific">Azospirillum ramasamyi</name>
    <dbReference type="NCBI Taxonomy" id="682998"/>
    <lineage>
        <taxon>Bacteria</taxon>
        <taxon>Pseudomonadati</taxon>
        <taxon>Pseudomonadota</taxon>
        <taxon>Alphaproteobacteria</taxon>
        <taxon>Rhodospirillales</taxon>
        <taxon>Azospirillaceae</taxon>
        <taxon>Azospirillum</taxon>
    </lineage>
</organism>
<protein>
    <recommendedName>
        <fullName evidence="1">Zinc-ribbon domain-containing protein</fullName>
    </recommendedName>
</protein>
<keyword evidence="3" id="KW-1185">Reference proteome</keyword>
<dbReference type="OrthoDB" id="256753at2"/>
<dbReference type="AlphaFoldDB" id="A0A2U9SE60"/>
<proteinExistence type="predicted"/>
<dbReference type="InterPro" id="IPR011201">
    <property type="entry name" value="Zinc-ribbon_6_bact"/>
</dbReference>